<evidence type="ECO:0000313" key="1">
    <source>
        <dbReference type="EMBL" id="NEU70867.1"/>
    </source>
</evidence>
<dbReference type="Proteomes" id="UP000477386">
    <property type="component" value="Unassembled WGS sequence"/>
</dbReference>
<reference evidence="1 2" key="1">
    <citation type="submission" date="2020-02" db="EMBL/GenBank/DDBJ databases">
        <title>Draft genome sequence of two Spirosoma agri KCTC 52727 and Spirosoma terrae KCTC 52035.</title>
        <authorList>
            <person name="Rojas J."/>
            <person name="Ambika Manirajan B."/>
            <person name="Ratering S."/>
            <person name="Suarez C."/>
            <person name="Schnell S."/>
        </authorList>
    </citation>
    <scope>NUCLEOTIDE SEQUENCE [LARGE SCALE GENOMIC DNA]</scope>
    <source>
        <strain evidence="1 2">KCTC 52727</strain>
    </source>
</reference>
<gene>
    <name evidence="1" type="ORF">GK091_28640</name>
</gene>
<keyword evidence="2" id="KW-1185">Reference proteome</keyword>
<organism evidence="1 2">
    <name type="scientific">Spirosoma agri</name>
    <dbReference type="NCBI Taxonomy" id="1987381"/>
    <lineage>
        <taxon>Bacteria</taxon>
        <taxon>Pseudomonadati</taxon>
        <taxon>Bacteroidota</taxon>
        <taxon>Cytophagia</taxon>
        <taxon>Cytophagales</taxon>
        <taxon>Cytophagaceae</taxon>
        <taxon>Spirosoma</taxon>
    </lineage>
</organism>
<accession>A0A6M0IS99</accession>
<protein>
    <recommendedName>
        <fullName evidence="3">Late embryogenesis abundant protein LEA-2 subgroup domain-containing protein</fullName>
    </recommendedName>
</protein>
<comment type="caution">
    <text evidence="1">The sequence shown here is derived from an EMBL/GenBank/DDBJ whole genome shotgun (WGS) entry which is preliminary data.</text>
</comment>
<evidence type="ECO:0000313" key="2">
    <source>
        <dbReference type="Proteomes" id="UP000477386"/>
    </source>
</evidence>
<evidence type="ECO:0008006" key="3">
    <source>
        <dbReference type="Google" id="ProtNLM"/>
    </source>
</evidence>
<sequence length="213" mass="23241">MRLRINLALLALPVLLSQCGVNRQVQQAKMLSKSKYAIHSADSVTIAGYDIQDFKDVRQLDDVNPLKYPRITAGLLRKDVPFNATVNLEIVNPTNEVAAINAFDYRLLLSGNELATGTVQRRVEVPPGGGKVIVPIPVNANAYGLVTSSSTRNAFVNLIRNLAGGSQTEASRITLKIKPTIMLGNKSVQYPGYIDIDKDVTRDLLLTAKKTNP</sequence>
<name>A0A6M0IS99_9BACT</name>
<dbReference type="Gene3D" id="2.60.40.1820">
    <property type="match status" value="1"/>
</dbReference>
<dbReference type="SUPFAM" id="SSF117070">
    <property type="entry name" value="LEA14-like"/>
    <property type="match status" value="1"/>
</dbReference>
<proteinExistence type="predicted"/>
<dbReference type="AlphaFoldDB" id="A0A6M0IS99"/>
<dbReference type="EMBL" id="JAAGNZ010000010">
    <property type="protein sequence ID" value="NEU70867.1"/>
    <property type="molecule type" value="Genomic_DNA"/>
</dbReference>